<dbReference type="EMBL" id="BMNT01000044">
    <property type="protein sequence ID" value="GGL12664.1"/>
    <property type="molecule type" value="Genomic_DNA"/>
</dbReference>
<accession>A0A917VS90</accession>
<dbReference type="AlphaFoldDB" id="A0A917VS90"/>
<dbReference type="Proteomes" id="UP000645217">
    <property type="component" value="Unassembled WGS sequence"/>
</dbReference>
<gene>
    <name evidence="2" type="ORF">GCM10007964_63400</name>
</gene>
<organism evidence="2 3">
    <name type="scientific">Sphaerisporangium melleum</name>
    <dbReference type="NCBI Taxonomy" id="321316"/>
    <lineage>
        <taxon>Bacteria</taxon>
        <taxon>Bacillati</taxon>
        <taxon>Actinomycetota</taxon>
        <taxon>Actinomycetes</taxon>
        <taxon>Streptosporangiales</taxon>
        <taxon>Streptosporangiaceae</taxon>
        <taxon>Sphaerisporangium</taxon>
    </lineage>
</organism>
<comment type="caution">
    <text evidence="2">The sequence shown here is derived from an EMBL/GenBank/DDBJ whole genome shotgun (WGS) entry which is preliminary data.</text>
</comment>
<evidence type="ECO:0000313" key="3">
    <source>
        <dbReference type="Proteomes" id="UP000645217"/>
    </source>
</evidence>
<sequence length="213" mass="22300">MTTKRQRTAAGKNAARRVVPACVQAGLAMLAVAACAHLRAADAVQAAAPRLVEPGDGGRQSFALRLTRQGTPYLFGGFAVCLDRAGAVEVTRVDFENPIGGLSVQEFALRPFYRGFGEDGVGWGEPRSLRRRGVSTALRTVTQVCAPDGSPRVEFSEVVLQTSRPAAVSASSSGFVITYSAGRAEGTVRVPFGITLCAPSDHSLPICGPRSPG</sequence>
<reference evidence="2" key="2">
    <citation type="submission" date="2020-09" db="EMBL/GenBank/DDBJ databases">
        <authorList>
            <person name="Sun Q."/>
            <person name="Ohkuma M."/>
        </authorList>
    </citation>
    <scope>NUCLEOTIDE SEQUENCE</scope>
    <source>
        <strain evidence="2">JCM 13064</strain>
    </source>
</reference>
<reference evidence="2" key="1">
    <citation type="journal article" date="2014" name="Int. J. Syst. Evol. Microbiol.">
        <title>Complete genome sequence of Corynebacterium casei LMG S-19264T (=DSM 44701T), isolated from a smear-ripened cheese.</title>
        <authorList>
            <consortium name="US DOE Joint Genome Institute (JGI-PGF)"/>
            <person name="Walter F."/>
            <person name="Albersmeier A."/>
            <person name="Kalinowski J."/>
            <person name="Ruckert C."/>
        </authorList>
    </citation>
    <scope>NUCLEOTIDE SEQUENCE</scope>
    <source>
        <strain evidence="2">JCM 13064</strain>
    </source>
</reference>
<protein>
    <recommendedName>
        <fullName evidence="4">Lipoprotein</fullName>
    </recommendedName>
</protein>
<keyword evidence="1" id="KW-0732">Signal</keyword>
<name>A0A917VS90_9ACTN</name>
<dbReference type="PROSITE" id="PS51257">
    <property type="entry name" value="PROKAR_LIPOPROTEIN"/>
    <property type="match status" value="1"/>
</dbReference>
<evidence type="ECO:0000256" key="1">
    <source>
        <dbReference type="SAM" id="SignalP"/>
    </source>
</evidence>
<feature type="signal peptide" evidence="1">
    <location>
        <begin position="1"/>
        <end position="33"/>
    </location>
</feature>
<keyword evidence="3" id="KW-1185">Reference proteome</keyword>
<feature type="chain" id="PRO_5039105429" description="Lipoprotein" evidence="1">
    <location>
        <begin position="34"/>
        <end position="213"/>
    </location>
</feature>
<dbReference type="RefSeq" id="WP_189166742.1">
    <property type="nucleotide sequence ID" value="NZ_BMNT01000044.1"/>
</dbReference>
<evidence type="ECO:0000313" key="2">
    <source>
        <dbReference type="EMBL" id="GGL12664.1"/>
    </source>
</evidence>
<evidence type="ECO:0008006" key="4">
    <source>
        <dbReference type="Google" id="ProtNLM"/>
    </source>
</evidence>
<proteinExistence type="predicted"/>